<dbReference type="Pfam" id="PF03591">
    <property type="entry name" value="AzlC"/>
    <property type="match status" value="1"/>
</dbReference>
<keyword evidence="4" id="KW-1003">Cell membrane</keyword>
<keyword evidence="6 8" id="KW-1133">Transmembrane helix</keyword>
<organism evidence="9 10">
    <name type="scientific">Lampropedia cohaerens</name>
    <dbReference type="NCBI Taxonomy" id="1610491"/>
    <lineage>
        <taxon>Bacteria</taxon>
        <taxon>Pseudomonadati</taxon>
        <taxon>Pseudomonadota</taxon>
        <taxon>Betaproteobacteria</taxon>
        <taxon>Burkholderiales</taxon>
        <taxon>Comamonadaceae</taxon>
        <taxon>Lampropedia</taxon>
    </lineage>
</organism>
<accession>A0A0U1PWR2</accession>
<feature type="transmembrane region" description="Helical" evidence="8">
    <location>
        <begin position="165"/>
        <end position="183"/>
    </location>
</feature>
<dbReference type="GO" id="GO:0005886">
    <property type="term" value="C:plasma membrane"/>
    <property type="evidence" value="ECO:0007669"/>
    <property type="project" value="UniProtKB-SubCell"/>
</dbReference>
<dbReference type="PANTHER" id="PTHR34979:SF1">
    <property type="entry name" value="INNER MEMBRANE PROTEIN YGAZ"/>
    <property type="match status" value="1"/>
</dbReference>
<evidence type="ECO:0000256" key="3">
    <source>
        <dbReference type="ARBA" id="ARBA00022448"/>
    </source>
</evidence>
<dbReference type="InterPro" id="IPR011606">
    <property type="entry name" value="Brnchd-chn_aa_trnsp_permease"/>
</dbReference>
<dbReference type="Proteomes" id="UP000050580">
    <property type="component" value="Unassembled WGS sequence"/>
</dbReference>
<evidence type="ECO:0000313" key="10">
    <source>
        <dbReference type="Proteomes" id="UP000050580"/>
    </source>
</evidence>
<comment type="caution">
    <text evidence="9">The sequence shown here is derived from an EMBL/GenBank/DDBJ whole genome shotgun (WGS) entry which is preliminary data.</text>
</comment>
<evidence type="ECO:0000256" key="1">
    <source>
        <dbReference type="ARBA" id="ARBA00004651"/>
    </source>
</evidence>
<keyword evidence="3" id="KW-0813">Transport</keyword>
<sequence length="234" mass="24033">MRGFARGLAASLSIAAGYFPVALSFGVTAIEAGLSPALVMLISVAVYAGASQFLMASLLASGAGFAASVPTVLLMNARHIFYGPAVARHLAPPPSPVASPLLAFGLTDEVFATAMARIDRTPQECRAGWLFGLSCGAYAAWLAGTACGVLLVGEADSWPSWLREAMQFVLPALFFALLLEAGLRRWSAALAGAAVGTVATLPWLAAHHALLAGIVAGATAHAAWHLPRRAGDAP</sequence>
<name>A0A0U1PWR2_9BURK</name>
<evidence type="ECO:0000256" key="5">
    <source>
        <dbReference type="ARBA" id="ARBA00022692"/>
    </source>
</evidence>
<dbReference type="OrthoDB" id="3177005at2"/>
<evidence type="ECO:0000256" key="8">
    <source>
        <dbReference type="SAM" id="Phobius"/>
    </source>
</evidence>
<comment type="similarity">
    <text evidence="2">Belongs to the AzlC family.</text>
</comment>
<dbReference type="EMBL" id="LBNQ01000040">
    <property type="protein sequence ID" value="KKW66972.1"/>
    <property type="molecule type" value="Genomic_DNA"/>
</dbReference>
<evidence type="ECO:0000256" key="2">
    <source>
        <dbReference type="ARBA" id="ARBA00010735"/>
    </source>
</evidence>
<dbReference type="PATRIC" id="fig|1610491.3.peg.2754"/>
<dbReference type="STRING" id="1610491.AAV94_12960"/>
<comment type="subcellular location">
    <subcellularLocation>
        <location evidence="1">Cell membrane</location>
        <topology evidence="1">Multi-pass membrane protein</topology>
    </subcellularLocation>
</comment>
<reference evidence="9 10" key="1">
    <citation type="submission" date="2015-05" db="EMBL/GenBank/DDBJ databases">
        <title>Draft genome sequence of Lampropedia sp. CT6, isolated from the microbial mat of a hot water spring, located at Manikaran, India.</title>
        <authorList>
            <person name="Tripathi C."/>
            <person name="Rani P."/>
            <person name="Mahato N.K."/>
            <person name="Lal R."/>
        </authorList>
    </citation>
    <scope>NUCLEOTIDE SEQUENCE [LARGE SCALE GENOMIC DNA]</scope>
    <source>
        <strain evidence="9 10">CT6</strain>
    </source>
</reference>
<dbReference type="PANTHER" id="PTHR34979">
    <property type="entry name" value="INNER MEMBRANE PROTEIN YGAZ"/>
    <property type="match status" value="1"/>
</dbReference>
<keyword evidence="5 8" id="KW-0812">Transmembrane</keyword>
<evidence type="ECO:0000256" key="6">
    <source>
        <dbReference type="ARBA" id="ARBA00022989"/>
    </source>
</evidence>
<evidence type="ECO:0000256" key="7">
    <source>
        <dbReference type="ARBA" id="ARBA00023136"/>
    </source>
</evidence>
<evidence type="ECO:0000313" key="9">
    <source>
        <dbReference type="EMBL" id="KKW66972.1"/>
    </source>
</evidence>
<gene>
    <name evidence="9" type="ORF">AAV94_12960</name>
</gene>
<protein>
    <submittedName>
        <fullName evidence="9">Branched-chain amino acid permease</fullName>
    </submittedName>
</protein>
<keyword evidence="10" id="KW-1185">Reference proteome</keyword>
<evidence type="ECO:0000256" key="4">
    <source>
        <dbReference type="ARBA" id="ARBA00022475"/>
    </source>
</evidence>
<dbReference type="RefSeq" id="WP_046742637.1">
    <property type="nucleotide sequence ID" value="NZ_LBNQ01000040.1"/>
</dbReference>
<dbReference type="AlphaFoldDB" id="A0A0U1PWR2"/>
<keyword evidence="7 8" id="KW-0472">Membrane</keyword>
<dbReference type="GO" id="GO:1903785">
    <property type="term" value="P:L-valine transmembrane transport"/>
    <property type="evidence" value="ECO:0007669"/>
    <property type="project" value="TreeGrafter"/>
</dbReference>
<proteinExistence type="inferred from homology"/>
<feature type="transmembrane region" description="Helical" evidence="8">
    <location>
        <begin position="128"/>
        <end position="153"/>
    </location>
</feature>